<protein>
    <submittedName>
        <fullName evidence="1">Uncharacterized protein</fullName>
    </submittedName>
</protein>
<keyword evidence="2" id="KW-1185">Reference proteome</keyword>
<dbReference type="STRING" id="446470.Snas_5361"/>
<reference evidence="1 2" key="1">
    <citation type="journal article" date="2009" name="Stand. Genomic Sci.">
        <title>Complete genome sequence of Stackebrandtia nassauensis type strain (LLR-40K-21).</title>
        <authorList>
            <person name="Munk C."/>
            <person name="Lapidus A."/>
            <person name="Copeland A."/>
            <person name="Jando M."/>
            <person name="Mayilraj S."/>
            <person name="Glavina Del Rio T."/>
            <person name="Nolan M."/>
            <person name="Chen F."/>
            <person name="Lucas S."/>
            <person name="Tice H."/>
            <person name="Cheng J.F."/>
            <person name="Han C."/>
            <person name="Detter J.C."/>
            <person name="Bruce D."/>
            <person name="Goodwin L."/>
            <person name="Chain P."/>
            <person name="Pitluck S."/>
            <person name="Goker M."/>
            <person name="Ovchinikova G."/>
            <person name="Pati A."/>
            <person name="Ivanova N."/>
            <person name="Mavromatis K."/>
            <person name="Chen A."/>
            <person name="Palaniappan K."/>
            <person name="Land M."/>
            <person name="Hauser L."/>
            <person name="Chang Y.J."/>
            <person name="Jeffries C.D."/>
            <person name="Bristow J."/>
            <person name="Eisen J.A."/>
            <person name="Markowitz V."/>
            <person name="Hugenholtz P."/>
            <person name="Kyrpides N.C."/>
            <person name="Klenk H.P."/>
        </authorList>
    </citation>
    <scope>NUCLEOTIDE SEQUENCE [LARGE SCALE GENOMIC DNA]</scope>
    <source>
        <strain evidence="2">DSM 44728 / CIP 108903 / NRRL B-16338 / NBRC 102104 / LLR-40K-21</strain>
    </source>
</reference>
<accession>D3PUX0</accession>
<name>D3PUX0_STANL</name>
<proteinExistence type="predicted"/>
<dbReference type="RefSeq" id="WP_013020565.1">
    <property type="nucleotide sequence ID" value="NC_013947.1"/>
</dbReference>
<dbReference type="KEGG" id="sna:Snas_5361"/>
<dbReference type="EMBL" id="CP001778">
    <property type="protein sequence ID" value="ADD44994.1"/>
    <property type="molecule type" value="Genomic_DNA"/>
</dbReference>
<gene>
    <name evidence="1" type="ordered locus">Snas_5361</name>
</gene>
<dbReference type="HOGENOM" id="CLU_949674_0_0_11"/>
<sequence>MNAYLAELTAIGGRIEALAKQKMIEEIEAMPAPAGPDGRPNMLGHWIGQQVMKSQLPDLKWVTSTLVEYGMVHGKALDGQDAVADLEAARKALADFKSPIGFSEGVIRSIQKTLSSWEEGAGKDFESFYLYQLPYHSRVQQDIMEATHSAFDSYAELYRHVREIGLEVARKTEETLAKLDPRAVVAGAFAKGFLEVLGISLEVAGIFAPKGVDKGVALSKVVVTQAGKAVAGIQLGGDRVAGILESMSAGLKSAGEHANQVHQDLDKVFGKSHEAAEIVFDDAIPSYPPFTGR</sequence>
<organism evidence="1 2">
    <name type="scientific">Stackebrandtia nassauensis (strain DSM 44728 / CIP 108903 / NRRL B-16338 / NBRC 102104 / LLR-40K-21)</name>
    <dbReference type="NCBI Taxonomy" id="446470"/>
    <lineage>
        <taxon>Bacteria</taxon>
        <taxon>Bacillati</taxon>
        <taxon>Actinomycetota</taxon>
        <taxon>Actinomycetes</taxon>
        <taxon>Glycomycetales</taxon>
        <taxon>Glycomycetaceae</taxon>
        <taxon>Stackebrandtia</taxon>
    </lineage>
</organism>
<evidence type="ECO:0000313" key="2">
    <source>
        <dbReference type="Proteomes" id="UP000000844"/>
    </source>
</evidence>
<evidence type="ECO:0000313" key="1">
    <source>
        <dbReference type="EMBL" id="ADD44994.1"/>
    </source>
</evidence>
<dbReference type="AlphaFoldDB" id="D3PUX0"/>
<dbReference type="Proteomes" id="UP000000844">
    <property type="component" value="Chromosome"/>
</dbReference>